<gene>
    <name evidence="1" type="ORF">M9H77_22891</name>
</gene>
<proteinExistence type="predicted"/>
<reference evidence="2" key="1">
    <citation type="journal article" date="2023" name="Nat. Plants">
        <title>Single-cell RNA sequencing provides a high-resolution roadmap for understanding the multicellular compartmentation of specialized metabolism.</title>
        <authorList>
            <person name="Sun S."/>
            <person name="Shen X."/>
            <person name="Li Y."/>
            <person name="Li Y."/>
            <person name="Wang S."/>
            <person name="Li R."/>
            <person name="Zhang H."/>
            <person name="Shen G."/>
            <person name="Guo B."/>
            <person name="Wei J."/>
            <person name="Xu J."/>
            <person name="St-Pierre B."/>
            <person name="Chen S."/>
            <person name="Sun C."/>
        </authorList>
    </citation>
    <scope>NUCLEOTIDE SEQUENCE [LARGE SCALE GENOMIC DNA]</scope>
</reference>
<name>A0ACC0ARH1_CATRO</name>
<organism evidence="1 2">
    <name type="scientific">Catharanthus roseus</name>
    <name type="common">Madagascar periwinkle</name>
    <name type="synonym">Vinca rosea</name>
    <dbReference type="NCBI Taxonomy" id="4058"/>
    <lineage>
        <taxon>Eukaryota</taxon>
        <taxon>Viridiplantae</taxon>
        <taxon>Streptophyta</taxon>
        <taxon>Embryophyta</taxon>
        <taxon>Tracheophyta</taxon>
        <taxon>Spermatophyta</taxon>
        <taxon>Magnoliopsida</taxon>
        <taxon>eudicotyledons</taxon>
        <taxon>Gunneridae</taxon>
        <taxon>Pentapetalae</taxon>
        <taxon>asterids</taxon>
        <taxon>lamiids</taxon>
        <taxon>Gentianales</taxon>
        <taxon>Apocynaceae</taxon>
        <taxon>Rauvolfioideae</taxon>
        <taxon>Vinceae</taxon>
        <taxon>Catharanthinae</taxon>
        <taxon>Catharanthus</taxon>
    </lineage>
</organism>
<dbReference type="Proteomes" id="UP001060085">
    <property type="component" value="Linkage Group LG05"/>
</dbReference>
<protein>
    <submittedName>
        <fullName evidence="1">Uncharacterized protein</fullName>
    </submittedName>
</protein>
<evidence type="ECO:0000313" key="1">
    <source>
        <dbReference type="EMBL" id="KAI5663568.1"/>
    </source>
</evidence>
<accession>A0ACC0ARH1</accession>
<comment type="caution">
    <text evidence="1">The sequence shown here is derived from an EMBL/GenBank/DDBJ whole genome shotgun (WGS) entry which is preliminary data.</text>
</comment>
<keyword evidence="2" id="KW-1185">Reference proteome</keyword>
<evidence type="ECO:0000313" key="2">
    <source>
        <dbReference type="Proteomes" id="UP001060085"/>
    </source>
</evidence>
<dbReference type="EMBL" id="CM044705">
    <property type="protein sequence ID" value="KAI5663568.1"/>
    <property type="molecule type" value="Genomic_DNA"/>
</dbReference>
<sequence length="333" mass="36826">MLPMVCSNTSATRFNLAKRLDIEDCACPICHGVVETDVHVFLDCQCTREAWDLVGFNISALRKEMKYWADSLILMQGKGDWFMKRATMGKYQITKAMAMLEIFLEAKGHARPKQAMVRCTSGMIKWRKSIPNTLSILVDGSYKRGNGGRGTGDCTGSVGSETLVRRDAFAASSATACYSASTLLLLLCRLLPCRDCATRTRVLGAPPVLESGPLLALLRAMAPSASASLLLTGAAGAAGWSAAAARSKPEPVEETSSKKSRVGVEFSDCEIIGDPGLRKLINSYLYEIRDELRRRFFLKKNRNGTIHFKTRVQNVRKWHHFPMNCDFEWNLGS</sequence>